<sequence length="233" mass="26690">MLFAILYQLLLRRNSGILLIRKYVQTFKAHIYQLTPDRFLSQYFSMLLFIVFYTMVLSTATAQTSEAKEQEFELQPYVGIGLGGWDPGESELEEDTGMELYIGAKFNAIFAVEFGGFYGYSEEVETNNEFELDSYSLAGVAHYPLNQHIDLVGKLGLYYWQTELRRSDVCFILCSDGEKLNSDSGTDMFFSYGINFHVSKSVSLGLAQSHYSFDTLGYETDSVMTSLRLTWWF</sequence>
<gene>
    <name evidence="3" type="ORF">RI844_04680</name>
</gene>
<dbReference type="InterPro" id="IPR027385">
    <property type="entry name" value="Beta-barrel_OMP"/>
</dbReference>
<keyword evidence="1" id="KW-0732">Signal</keyword>
<feature type="domain" description="Outer membrane protein beta-barrel" evidence="2">
    <location>
        <begin position="57"/>
        <end position="221"/>
    </location>
</feature>
<evidence type="ECO:0000313" key="3">
    <source>
        <dbReference type="EMBL" id="WOH38518.1"/>
    </source>
</evidence>
<accession>A0ABZ0GT48</accession>
<dbReference type="Gene3D" id="2.40.160.20">
    <property type="match status" value="1"/>
</dbReference>
<evidence type="ECO:0000259" key="2">
    <source>
        <dbReference type="Pfam" id="PF13505"/>
    </source>
</evidence>
<dbReference type="RefSeq" id="WP_348397287.1">
    <property type="nucleotide sequence ID" value="NZ_CP136600.1"/>
</dbReference>
<protein>
    <submittedName>
        <fullName evidence="3">Outer membrane beta-barrel protein</fullName>
    </submittedName>
</protein>
<organism evidence="3 4">
    <name type="scientific">Thalassotalea fonticola</name>
    <dbReference type="NCBI Taxonomy" id="3065649"/>
    <lineage>
        <taxon>Bacteria</taxon>
        <taxon>Pseudomonadati</taxon>
        <taxon>Pseudomonadota</taxon>
        <taxon>Gammaproteobacteria</taxon>
        <taxon>Alteromonadales</taxon>
        <taxon>Colwelliaceae</taxon>
        <taxon>Thalassotalea</taxon>
    </lineage>
</organism>
<evidence type="ECO:0000256" key="1">
    <source>
        <dbReference type="ARBA" id="ARBA00022729"/>
    </source>
</evidence>
<reference evidence="3 4" key="1">
    <citation type="submission" date="2023-09" db="EMBL/GenBank/DDBJ databases">
        <authorList>
            <person name="Qi X."/>
        </authorList>
    </citation>
    <scope>NUCLEOTIDE SEQUENCE [LARGE SCALE GENOMIC DNA]</scope>
    <source>
        <strain evidence="3 4">S1-1</strain>
    </source>
</reference>
<dbReference type="Proteomes" id="UP001301442">
    <property type="component" value="Chromosome"/>
</dbReference>
<proteinExistence type="predicted"/>
<name>A0ABZ0GT48_9GAMM</name>
<keyword evidence="4" id="KW-1185">Reference proteome</keyword>
<dbReference type="SUPFAM" id="SSF56925">
    <property type="entry name" value="OMPA-like"/>
    <property type="match status" value="1"/>
</dbReference>
<dbReference type="InterPro" id="IPR011250">
    <property type="entry name" value="OMP/PagP_B-barrel"/>
</dbReference>
<evidence type="ECO:0000313" key="4">
    <source>
        <dbReference type="Proteomes" id="UP001301442"/>
    </source>
</evidence>
<dbReference type="Pfam" id="PF13505">
    <property type="entry name" value="OMP_b-brl"/>
    <property type="match status" value="1"/>
</dbReference>
<dbReference type="EMBL" id="CP136600">
    <property type="protein sequence ID" value="WOH38518.1"/>
    <property type="molecule type" value="Genomic_DNA"/>
</dbReference>